<name>A0A5C8NS10_9BURK</name>
<feature type="domain" description="Methyltransferase type 11" evidence="1">
    <location>
        <begin position="92"/>
        <end position="141"/>
    </location>
</feature>
<dbReference type="Pfam" id="PF08241">
    <property type="entry name" value="Methyltransf_11"/>
    <property type="match status" value="1"/>
</dbReference>
<evidence type="ECO:0000259" key="1">
    <source>
        <dbReference type="Pfam" id="PF08241"/>
    </source>
</evidence>
<evidence type="ECO:0000313" key="2">
    <source>
        <dbReference type="EMBL" id="TXL63927.1"/>
    </source>
</evidence>
<protein>
    <submittedName>
        <fullName evidence="2">Class I SAM-dependent methyltransferase</fullName>
    </submittedName>
</protein>
<dbReference type="InterPro" id="IPR013216">
    <property type="entry name" value="Methyltransf_11"/>
</dbReference>
<keyword evidence="2" id="KW-0489">Methyltransferase</keyword>
<dbReference type="GO" id="GO:0008757">
    <property type="term" value="F:S-adenosylmethionine-dependent methyltransferase activity"/>
    <property type="evidence" value="ECO:0007669"/>
    <property type="project" value="InterPro"/>
</dbReference>
<accession>A0A5C8NS10</accession>
<dbReference type="CDD" id="cd02440">
    <property type="entry name" value="AdoMet_MTases"/>
    <property type="match status" value="1"/>
</dbReference>
<keyword evidence="3" id="KW-1185">Reference proteome</keyword>
<comment type="caution">
    <text evidence="2">The sequence shown here is derived from an EMBL/GenBank/DDBJ whole genome shotgun (WGS) entry which is preliminary data.</text>
</comment>
<dbReference type="InterPro" id="IPR029063">
    <property type="entry name" value="SAM-dependent_MTases_sf"/>
</dbReference>
<dbReference type="EMBL" id="VDUY01000007">
    <property type="protein sequence ID" value="TXL63927.1"/>
    <property type="molecule type" value="Genomic_DNA"/>
</dbReference>
<gene>
    <name evidence="2" type="ORF">FHP08_16150</name>
</gene>
<proteinExistence type="predicted"/>
<keyword evidence="2" id="KW-0808">Transferase</keyword>
<dbReference type="Proteomes" id="UP000321548">
    <property type="component" value="Unassembled WGS sequence"/>
</dbReference>
<dbReference type="SUPFAM" id="SSF53335">
    <property type="entry name" value="S-adenosyl-L-methionine-dependent methyltransferases"/>
    <property type="match status" value="1"/>
</dbReference>
<dbReference type="Gene3D" id="3.40.50.150">
    <property type="entry name" value="Vaccinia Virus protein VP39"/>
    <property type="match status" value="1"/>
</dbReference>
<dbReference type="GO" id="GO:0032259">
    <property type="term" value="P:methylation"/>
    <property type="evidence" value="ECO:0007669"/>
    <property type="project" value="UniProtKB-KW"/>
</dbReference>
<organism evidence="2 3">
    <name type="scientific">Zeimonas arvi</name>
    <dbReference type="NCBI Taxonomy" id="2498847"/>
    <lineage>
        <taxon>Bacteria</taxon>
        <taxon>Pseudomonadati</taxon>
        <taxon>Pseudomonadota</taxon>
        <taxon>Betaproteobacteria</taxon>
        <taxon>Burkholderiales</taxon>
        <taxon>Burkholderiaceae</taxon>
        <taxon>Zeimonas</taxon>
    </lineage>
</organism>
<evidence type="ECO:0000313" key="3">
    <source>
        <dbReference type="Proteomes" id="UP000321548"/>
    </source>
</evidence>
<reference evidence="2 3" key="1">
    <citation type="submission" date="2019-06" db="EMBL/GenBank/DDBJ databases">
        <title>Quisquiliibacterium sp. nov., isolated from a maize field.</title>
        <authorList>
            <person name="Lin S.-Y."/>
            <person name="Tsai C.-F."/>
            <person name="Young C.-C."/>
        </authorList>
    </citation>
    <scope>NUCLEOTIDE SEQUENCE [LARGE SCALE GENOMIC DNA]</scope>
    <source>
        <strain evidence="2 3">CC-CFT501</strain>
    </source>
</reference>
<dbReference type="AlphaFoldDB" id="A0A5C8NS10"/>
<sequence length="290" mass="32999">MNDLPPIIGGGSRPPESEVRDARESWRQWLDSPAGRYALAWEQAQFDATVADIFGFHALQCGLPEIDTLRENRIQHRFRALQPDDQPANADLWLDHYEAMPFASQSLDLVVLPHVLEFAEDPHQVLREVDRVLRPEGRLVVSAFNPVSLWGARHLAGRAVGRPWLPGEGQPIGLPRLRDWLKLLGFEQERGRFGCYRPPCRTERWLERTRFLESAGDRWWPICGAVYLICAVKRVRGMRLVGPALRRRRLRRPAVAVASSGQVQREGEARTAIPEDAGRAGQILAQARYR</sequence>
<dbReference type="OrthoDB" id="6191410at2"/>